<proteinExistence type="predicted"/>
<dbReference type="SUPFAM" id="SSF52266">
    <property type="entry name" value="SGNH hydrolase"/>
    <property type="match status" value="1"/>
</dbReference>
<dbReference type="Gene3D" id="3.40.50.1110">
    <property type="entry name" value="SGNH hydrolase"/>
    <property type="match status" value="1"/>
</dbReference>
<dbReference type="InterPro" id="IPR013830">
    <property type="entry name" value="SGNH_hydro"/>
</dbReference>
<gene>
    <name evidence="2" type="ORF">IEZ25_16380</name>
</gene>
<evidence type="ECO:0000313" key="2">
    <source>
        <dbReference type="EMBL" id="MBD3916198.1"/>
    </source>
</evidence>
<dbReference type="Proteomes" id="UP000649289">
    <property type="component" value="Unassembled WGS sequence"/>
</dbReference>
<evidence type="ECO:0000259" key="1">
    <source>
        <dbReference type="Pfam" id="PF13472"/>
    </source>
</evidence>
<keyword evidence="3" id="KW-1185">Reference proteome</keyword>
<sequence>MSVAAGTVRTVLLGDSHLARLRRQASRLPGEVANRAVGGSSSRDLLAQVSAAGVLATDRVVVSVGSNDAAPWKQVPVAEFAELLSAGLASLPDPRSAVYVAPPGVVEDRLERANDRTNDLMDTYRDAAVRGCEEQGVRVLRADLVVMSLGAAAFAADGLHLSGVGYRALLEELRELL</sequence>
<comment type="caution">
    <text evidence="2">The sequence shown here is derived from an EMBL/GenBank/DDBJ whole genome shotgun (WGS) entry which is preliminary data.</text>
</comment>
<organism evidence="2 3">
    <name type="scientific">Nocardioides hwasunensis</name>
    <dbReference type="NCBI Taxonomy" id="397258"/>
    <lineage>
        <taxon>Bacteria</taxon>
        <taxon>Bacillati</taxon>
        <taxon>Actinomycetota</taxon>
        <taxon>Actinomycetes</taxon>
        <taxon>Propionibacteriales</taxon>
        <taxon>Nocardioidaceae</taxon>
        <taxon>Nocardioides</taxon>
    </lineage>
</organism>
<dbReference type="Pfam" id="PF13472">
    <property type="entry name" value="Lipase_GDSL_2"/>
    <property type="match status" value="1"/>
</dbReference>
<dbReference type="RefSeq" id="WP_191200540.1">
    <property type="nucleotide sequence ID" value="NZ_BAAAPA010000001.1"/>
</dbReference>
<protein>
    <recommendedName>
        <fullName evidence="1">SGNH hydrolase-type esterase domain-containing protein</fullName>
    </recommendedName>
</protein>
<evidence type="ECO:0000313" key="3">
    <source>
        <dbReference type="Proteomes" id="UP000649289"/>
    </source>
</evidence>
<reference evidence="2 3" key="1">
    <citation type="submission" date="2020-09" db="EMBL/GenBank/DDBJ databases">
        <title>novel species in genus Nocardioides.</title>
        <authorList>
            <person name="Zhang G."/>
        </authorList>
    </citation>
    <scope>NUCLEOTIDE SEQUENCE [LARGE SCALE GENOMIC DNA]</scope>
    <source>
        <strain evidence="2 3">19197</strain>
    </source>
</reference>
<dbReference type="InterPro" id="IPR036514">
    <property type="entry name" value="SGNH_hydro_sf"/>
</dbReference>
<accession>A0ABR8MJI1</accession>
<feature type="domain" description="SGNH hydrolase-type esterase" evidence="1">
    <location>
        <begin position="14"/>
        <end position="168"/>
    </location>
</feature>
<name>A0ABR8MJI1_9ACTN</name>
<dbReference type="EMBL" id="JACXYY010000007">
    <property type="protein sequence ID" value="MBD3916198.1"/>
    <property type="molecule type" value="Genomic_DNA"/>
</dbReference>